<keyword evidence="1" id="KW-0812">Transmembrane</keyword>
<keyword evidence="1" id="KW-1133">Transmembrane helix</keyword>
<evidence type="ECO:0000313" key="3">
    <source>
        <dbReference type="Proteomes" id="UP001289135"/>
    </source>
</evidence>
<feature type="transmembrane region" description="Helical" evidence="1">
    <location>
        <begin position="99"/>
        <end position="126"/>
    </location>
</feature>
<accession>A0AAE4VKE0</accession>
<dbReference type="EMBL" id="JARGYU010000003">
    <property type="protein sequence ID" value="MDZ5761605.1"/>
    <property type="molecule type" value="Genomic_DNA"/>
</dbReference>
<comment type="caution">
    <text evidence="2">The sequence shown here is derived from an EMBL/GenBank/DDBJ whole genome shotgun (WGS) entry which is preliminary data.</text>
</comment>
<dbReference type="AlphaFoldDB" id="A0AAE4VKE0"/>
<organism evidence="2 3">
    <name type="scientific">Lyticum sinuosum</name>
    <dbReference type="NCBI Taxonomy" id="1332059"/>
    <lineage>
        <taxon>Bacteria</taxon>
        <taxon>Pseudomonadati</taxon>
        <taxon>Pseudomonadota</taxon>
        <taxon>Alphaproteobacteria</taxon>
        <taxon>Rickettsiales</taxon>
        <taxon>Lyticum</taxon>
    </lineage>
</organism>
<dbReference type="RefSeq" id="WP_322499024.1">
    <property type="nucleotide sequence ID" value="NZ_JARGYU010000003.1"/>
</dbReference>
<feature type="transmembrane region" description="Helical" evidence="1">
    <location>
        <begin position="39"/>
        <end position="61"/>
    </location>
</feature>
<reference evidence="2" key="1">
    <citation type="submission" date="2023-02" db="EMBL/GenBank/DDBJ databases">
        <title>Host association and intracellularity evolved multiple times independently in the Rickettsiales.</title>
        <authorList>
            <person name="Castelli M."/>
            <person name="Nardi T."/>
            <person name="Gammuto L."/>
            <person name="Bellinzona G."/>
            <person name="Sabaneyeva E."/>
            <person name="Potekhin A."/>
            <person name="Serra V."/>
            <person name="Petroni G."/>
            <person name="Sassera D."/>
        </authorList>
    </citation>
    <scope>NUCLEOTIDE SEQUENCE</scope>
    <source>
        <strain evidence="2">USBL-36I1</strain>
    </source>
</reference>
<dbReference type="Proteomes" id="UP001289135">
    <property type="component" value="Unassembled WGS sequence"/>
</dbReference>
<gene>
    <name evidence="2" type="ORF">Lyticum_00791</name>
</gene>
<keyword evidence="3" id="KW-1185">Reference proteome</keyword>
<sequence>MREKLSNIGEVLSDITGKWAKGVTEFKGELEILKWKDNVMGIAFIIFAPTLIFVSFTMPTINVCTTKETNPMNRCVKGLTHLIDKKFPGRFSGDTSCSLAIIALATSIILISIVMVIGIVVGTIAYSRYKSSAQQPQTQI</sequence>
<keyword evidence="1" id="KW-0472">Membrane</keyword>
<proteinExistence type="predicted"/>
<evidence type="ECO:0000313" key="2">
    <source>
        <dbReference type="EMBL" id="MDZ5761605.1"/>
    </source>
</evidence>
<protein>
    <submittedName>
        <fullName evidence="2">Uncharacterized protein</fullName>
    </submittedName>
</protein>
<evidence type="ECO:0000256" key="1">
    <source>
        <dbReference type="SAM" id="Phobius"/>
    </source>
</evidence>
<name>A0AAE4VKE0_9RICK</name>